<dbReference type="GO" id="GO:0016740">
    <property type="term" value="F:transferase activity"/>
    <property type="evidence" value="ECO:0007669"/>
    <property type="project" value="UniProtKB-KW"/>
</dbReference>
<dbReference type="SUPFAM" id="SSF53328">
    <property type="entry name" value="Formyltransferase"/>
    <property type="match status" value="1"/>
</dbReference>
<dbReference type="InterPro" id="IPR036477">
    <property type="entry name" value="Formyl_transf_N_sf"/>
</dbReference>
<evidence type="ECO:0000313" key="3">
    <source>
        <dbReference type="Proteomes" id="UP000553776"/>
    </source>
</evidence>
<comment type="caution">
    <text evidence="2">The sequence shown here is derived from an EMBL/GenBank/DDBJ whole genome shotgun (WGS) entry which is preliminary data.</text>
</comment>
<dbReference type="InterPro" id="IPR002376">
    <property type="entry name" value="Formyl_transf_N"/>
</dbReference>
<dbReference type="AlphaFoldDB" id="A0A841TX71"/>
<dbReference type="EMBL" id="JACJVR010000060">
    <property type="protein sequence ID" value="MBB6692856.1"/>
    <property type="molecule type" value="Genomic_DNA"/>
</dbReference>
<organism evidence="2 3">
    <name type="scientific">Cohnella xylanilytica</name>
    <dbReference type="NCBI Taxonomy" id="557555"/>
    <lineage>
        <taxon>Bacteria</taxon>
        <taxon>Bacillati</taxon>
        <taxon>Bacillota</taxon>
        <taxon>Bacilli</taxon>
        <taxon>Bacillales</taxon>
        <taxon>Paenibacillaceae</taxon>
        <taxon>Cohnella</taxon>
    </lineage>
</organism>
<dbReference type="Pfam" id="PF00551">
    <property type="entry name" value="Formyl_trans_N"/>
    <property type="match status" value="1"/>
</dbReference>
<accession>A0A841TX71</accession>
<name>A0A841TX71_9BACL</name>
<proteinExistence type="predicted"/>
<evidence type="ECO:0000259" key="1">
    <source>
        <dbReference type="Pfam" id="PF00551"/>
    </source>
</evidence>
<dbReference type="Gene3D" id="3.40.50.12230">
    <property type="match status" value="1"/>
</dbReference>
<sequence length="215" mass="24794">MVTRLTVLSDPNNWINQYLPVWLPSLKKYAGDIYWIHDANDLPEGDVAFFLGCEQIVGSDLLSRNRNNLVVHASDLPKGKGWSPLTWQILEGKNEIPVVLFEAAEKVDAGPIYCRRTMRFGGLELIGELRNALARTTFELCEEFLEGYPGIVHFGVRQQGEETFYPRRTPADSRINPDRSLREQFQLLRVADNERYPCYFELDGETFVIKVEKRR</sequence>
<protein>
    <submittedName>
        <fullName evidence="2">Methionyl-tRNA formyltransferase</fullName>
    </submittedName>
</protein>
<evidence type="ECO:0000313" key="2">
    <source>
        <dbReference type="EMBL" id="MBB6692856.1"/>
    </source>
</evidence>
<reference evidence="2 3" key="1">
    <citation type="submission" date="2020-08" db="EMBL/GenBank/DDBJ databases">
        <title>Cohnella phylogeny.</title>
        <authorList>
            <person name="Dunlap C."/>
        </authorList>
    </citation>
    <scope>NUCLEOTIDE SEQUENCE [LARGE SCALE GENOMIC DNA]</scope>
    <source>
        <strain evidence="2 3">DSM 25239</strain>
    </source>
</reference>
<gene>
    <name evidence="2" type="ORF">H7B90_15710</name>
</gene>
<dbReference type="Proteomes" id="UP000553776">
    <property type="component" value="Unassembled WGS sequence"/>
</dbReference>
<dbReference type="RefSeq" id="WP_185136845.1">
    <property type="nucleotide sequence ID" value="NZ_JACJVR010000060.1"/>
</dbReference>
<keyword evidence="2" id="KW-0808">Transferase</keyword>
<keyword evidence="3" id="KW-1185">Reference proteome</keyword>
<feature type="domain" description="Formyl transferase N-terminal" evidence="1">
    <location>
        <begin position="45"/>
        <end position="118"/>
    </location>
</feature>